<dbReference type="Pfam" id="PF01388">
    <property type="entry name" value="ARID"/>
    <property type="match status" value="1"/>
</dbReference>
<dbReference type="EMBL" id="JABCRI010000001">
    <property type="protein sequence ID" value="KAF8412259.1"/>
    <property type="molecule type" value="Genomic_DNA"/>
</dbReference>
<dbReference type="GO" id="GO:0010468">
    <property type="term" value="P:regulation of gene expression"/>
    <property type="evidence" value="ECO:0007669"/>
    <property type="project" value="TreeGrafter"/>
</dbReference>
<dbReference type="SMART" id="SM01014">
    <property type="entry name" value="ARID"/>
    <property type="match status" value="1"/>
</dbReference>
<evidence type="ECO:0000256" key="7">
    <source>
        <dbReference type="PROSITE-ProRule" id="PRU00146"/>
    </source>
</evidence>
<dbReference type="InterPro" id="IPR019786">
    <property type="entry name" value="Zinc_finger_PHD-type_CS"/>
</dbReference>
<evidence type="ECO:0000313" key="14">
    <source>
        <dbReference type="Proteomes" id="UP000655225"/>
    </source>
</evidence>
<dbReference type="GO" id="GO:0032452">
    <property type="term" value="F:histone demethylase activity"/>
    <property type="evidence" value="ECO:0007669"/>
    <property type="project" value="TreeGrafter"/>
</dbReference>
<dbReference type="SMART" id="SM00558">
    <property type="entry name" value="JmjC"/>
    <property type="match status" value="1"/>
</dbReference>
<dbReference type="CDD" id="cd15543">
    <property type="entry name" value="PHD_RSF1"/>
    <property type="match status" value="1"/>
</dbReference>
<feature type="domain" description="PHD-type" evidence="9">
    <location>
        <begin position="1398"/>
        <end position="1449"/>
    </location>
</feature>
<dbReference type="CDD" id="cd16100">
    <property type="entry name" value="ARID"/>
    <property type="match status" value="1"/>
</dbReference>
<evidence type="ECO:0000256" key="8">
    <source>
        <dbReference type="SAM" id="MobiDB-lite"/>
    </source>
</evidence>
<keyword evidence="3" id="KW-0677">Repeat</keyword>
<dbReference type="InterPro" id="IPR011011">
    <property type="entry name" value="Znf_FYVE_PHD"/>
</dbReference>
<feature type="domain" description="PHD-type" evidence="9">
    <location>
        <begin position="246"/>
        <end position="296"/>
    </location>
</feature>
<accession>A0A834ZQP7</accession>
<evidence type="ECO:0000259" key="9">
    <source>
        <dbReference type="PROSITE" id="PS50016"/>
    </source>
</evidence>
<dbReference type="GO" id="GO:0000785">
    <property type="term" value="C:chromatin"/>
    <property type="evidence" value="ECO:0007669"/>
    <property type="project" value="TreeGrafter"/>
</dbReference>
<dbReference type="GO" id="GO:0008270">
    <property type="term" value="F:zinc ion binding"/>
    <property type="evidence" value="ECO:0007669"/>
    <property type="project" value="UniProtKB-KW"/>
</dbReference>
<dbReference type="FunFam" id="2.60.120.650:FF:000042">
    <property type="entry name" value="Transcription factor jumonji (JmjC) domain-containing protein"/>
    <property type="match status" value="1"/>
</dbReference>
<feature type="domain" description="ARID" evidence="10">
    <location>
        <begin position="98"/>
        <end position="192"/>
    </location>
</feature>
<dbReference type="PROSITE" id="PS51183">
    <property type="entry name" value="JMJN"/>
    <property type="match status" value="1"/>
</dbReference>
<evidence type="ECO:0000256" key="5">
    <source>
        <dbReference type="ARBA" id="ARBA00022833"/>
    </source>
</evidence>
<dbReference type="SUPFAM" id="SSF57903">
    <property type="entry name" value="FYVE/PHD zinc finger"/>
    <property type="match status" value="3"/>
</dbReference>
<dbReference type="CDD" id="cd15489">
    <property type="entry name" value="PHD_SF"/>
    <property type="match status" value="1"/>
</dbReference>
<dbReference type="InterPro" id="IPR036431">
    <property type="entry name" value="ARID_dom_sf"/>
</dbReference>
<feature type="domain" description="JmjC" evidence="12">
    <location>
        <begin position="386"/>
        <end position="552"/>
    </location>
</feature>
<feature type="region of interest" description="Disordered" evidence="8">
    <location>
        <begin position="1908"/>
        <end position="1940"/>
    </location>
</feature>
<dbReference type="Gene3D" id="3.30.40.10">
    <property type="entry name" value="Zinc/RING finger domain, C3HC4 (zinc finger)"/>
    <property type="match status" value="3"/>
</dbReference>
<dbReference type="SUPFAM" id="SSF46774">
    <property type="entry name" value="ARID-like"/>
    <property type="match status" value="1"/>
</dbReference>
<keyword evidence="5" id="KW-0862">Zinc</keyword>
<dbReference type="Proteomes" id="UP000655225">
    <property type="component" value="Unassembled WGS sequence"/>
</dbReference>
<dbReference type="SMART" id="SM00249">
    <property type="entry name" value="PHD"/>
    <property type="match status" value="3"/>
</dbReference>
<dbReference type="InterPro" id="IPR001965">
    <property type="entry name" value="Znf_PHD"/>
</dbReference>
<dbReference type="PANTHER" id="PTHR10694:SF133">
    <property type="entry name" value="LYSINE-SPECIFIC DEMETHYLASE JMJ17"/>
    <property type="match status" value="1"/>
</dbReference>
<dbReference type="FunFam" id="2.60.120.650:FF:000078">
    <property type="entry name" value="Predicted protein"/>
    <property type="match status" value="1"/>
</dbReference>
<evidence type="ECO:0000259" key="11">
    <source>
        <dbReference type="PROSITE" id="PS51183"/>
    </source>
</evidence>
<dbReference type="GO" id="GO:0003677">
    <property type="term" value="F:DNA binding"/>
    <property type="evidence" value="ECO:0007669"/>
    <property type="project" value="InterPro"/>
</dbReference>
<gene>
    <name evidence="13" type="ORF">HHK36_000220</name>
</gene>
<feature type="domain" description="PHD-type" evidence="9">
    <location>
        <begin position="1846"/>
        <end position="1893"/>
    </location>
</feature>
<keyword evidence="6" id="KW-0539">Nucleus</keyword>
<evidence type="ECO:0000256" key="1">
    <source>
        <dbReference type="ARBA" id="ARBA00004123"/>
    </source>
</evidence>
<organism evidence="13 14">
    <name type="scientific">Tetracentron sinense</name>
    <name type="common">Spur-leaf</name>
    <dbReference type="NCBI Taxonomy" id="13715"/>
    <lineage>
        <taxon>Eukaryota</taxon>
        <taxon>Viridiplantae</taxon>
        <taxon>Streptophyta</taxon>
        <taxon>Embryophyta</taxon>
        <taxon>Tracheophyta</taxon>
        <taxon>Spermatophyta</taxon>
        <taxon>Magnoliopsida</taxon>
        <taxon>Trochodendrales</taxon>
        <taxon>Trochodendraceae</taxon>
        <taxon>Tetracentron</taxon>
    </lineage>
</organism>
<evidence type="ECO:0000256" key="4">
    <source>
        <dbReference type="ARBA" id="ARBA00022771"/>
    </source>
</evidence>
<dbReference type="Pfam" id="PF02928">
    <property type="entry name" value="zf-C5HC2"/>
    <property type="match status" value="1"/>
</dbReference>
<dbReference type="Pfam" id="PF00628">
    <property type="entry name" value="PHD"/>
    <property type="match status" value="3"/>
</dbReference>
<dbReference type="InterPro" id="IPR001606">
    <property type="entry name" value="ARID_dom"/>
</dbReference>
<dbReference type="SUPFAM" id="SSF51197">
    <property type="entry name" value="Clavaminate synthase-like"/>
    <property type="match status" value="1"/>
</dbReference>
<evidence type="ECO:0000259" key="10">
    <source>
        <dbReference type="PROSITE" id="PS51011"/>
    </source>
</evidence>
<dbReference type="PANTHER" id="PTHR10694">
    <property type="entry name" value="LYSINE-SPECIFIC DEMETHYLASE"/>
    <property type="match status" value="1"/>
</dbReference>
<name>A0A834ZQP7_TETSI</name>
<sequence length="1991" mass="227348">MGKGRPRAVEKGVLGQSYNVSSPGALNIPQGPVFYPTEEEFKDPLEFIHKIRSEAEPYGICRIVPPKSWKPPFVLDLNSFNFQTKTQAIHQLQARPAACDSETFELEYNRFLEDHCGRKLKKRAIFDGEELDLCKIFNAVKRYGGYDKVVKEKKWGEIFRFVRPVGKISECSKHVMCQLYREYLYDYENYHNRLNHEKHGRKFKRGMRGYRKSVQGLDVSSSKRRRRDSDFEGVKVGRLEKEEEFDQICEQCRSGLHGEVMLLCDRCNKGWHIYCLSPPLKQVPPGNWYCLDCLNSDKDSFGFVPGKRFLLEVFRRMADRAKRKWFGTECVSRQQIEKRFWEIVEGSLGEVEVLYGSDLDTSKCGSGFPRVDDPRPPSIEIEVWDKYSASPWNLNNLPKLQGSMLRAVRDNIPGVMVPWLYIGMLFSSFCWHFEDHCFYSMNYLHWGEPKCWYSVPGCEAHAFEKVMRNSLPDLFDVQPDLLFQLVTMLNPSVLQENGVPVYSVLQEPGNFVITFPRSFHGGFNFGLNCAEAVNFAPADWLPHGGFGAELYQSYHKAAVLSHEELLCVLAKSDWDSKVLPYLKNELLRIFAKEKTWREILWRNGIISSSAMSPRKHPEYVDTEEVLPCTLFSYDSPDPTCIICRQYLYLSAVVCNCRPSAFVCLEVKGELVTQAQVADGWLLSSSKIFQIPFSSDVYISAVMEAEQFLWAGHEMDAVRDMVKKLIEAQKWAEDIRDCLSKVETWLLHCDHNVEKVPFIDIDNLLNFNPLPCNEPGHLKLKVNKLNSSCNSSAMTFSLQFYTSTAFGFTLYSDFPIHLDESGKLAREISSAKVWISDVRKCISEKRPAAIGVDMLYKLKSEMDGLQVQLPEMELLSDLLRHVESWKIRCSEILKGPISRKKLDVLLQESDNFAICIPELKLLRRFHCDAVSWSSRFHHVLVNIQEREDQNNVVEELNCILKDGALLRVQVDELPLVEIELKKACCREKALMARGTRMSMDFLHQLVADAVILRIESEKLFVDVSGVLAAAISWEERAKHVLGSMAPMSDFEDAIRTSDDIFVILPSLHDVKDAVSMAKSWIRSSQPFLTSAPSAGHASNSLLKVDALKELVSQSKYLKISLEEPLMLQSILKDCVKWEHDACSLLDFAESLSNTFDIDARIADGLPTKIEGLIIRIWSAITDALSLGFDFFEIPKLQNALSTLQWCLRALSFCSSSPSLEEVEGLMADVKHLPAACTSSVLERSLIDGVKWLKKVLEVIPVPCNQRICTLSDVEEVLEESQRIKVSFPGMVNRLANAIEKHKSWQEQVHVFFNSNPGEQSWSVLLQLKEFGKSDAFKCSELDMVLSEIEKVEKWMLRCKDIVRPSFGEVKPLSKSLSQIRHSLDRSLQIYDNSKDLKVRSLCLRCSIDSEDQELLTCITCKDWYHLSCLGSALSDTIATKEFTCPYCLYMESGIVPRSGARPLRIHVISHGISNTVVKHPSRFQGEPALFFSAEEIERSSSPFKLTLIAKCAYGRPSLAELKVFIKKNIHTKLDFAISILDERHTLIRFESEDDYLAVWIKEYTCEKEDQSKEKPVHDNTMETNGRIPFGEGLNEGARKTNSDFIDGVTDPLVQYIQFDQSIRVVSHRTEGALYSFGKNQAFEKRGDTKNLEESSPEVIKQFSGGTVQVQPRIEERDMVQKLVEKALACNVCLTEIVDCALAYLDKDLSYISERLMIALKAVEVAGVYDHQGCRNLELALARNSWKIRVNKLLEGSQKPLIQQIQRLLKELIIMWQGLTLNIPSEDHFMLKLTEVKRIGLEWVDNAKKVTLDSGALGLDEVFKLVTEGENLPVHFEKELKLLRDRSVLYCICRKPYDHRAMIACDQCDEWYHFDCINLHATPAKTYICPACEPLTEELLPLSPLMNLEKRSSGATHGEPQTPSPRHTELKRRPKKARSNLPQKMLVATDLSNILRCSTGINRLLWRNRKPLRRAARKRAELESLSPFFHTRQ</sequence>
<dbReference type="Gene3D" id="2.60.120.650">
    <property type="entry name" value="Cupin"/>
    <property type="match status" value="2"/>
</dbReference>
<dbReference type="InterPro" id="IPR003347">
    <property type="entry name" value="JmjC_dom"/>
</dbReference>
<feature type="region of interest" description="Disordered" evidence="8">
    <location>
        <begin position="1569"/>
        <end position="1591"/>
    </location>
</feature>
<feature type="compositionally biased region" description="Polar residues" evidence="8">
    <location>
        <begin position="1911"/>
        <end position="1923"/>
    </location>
</feature>
<evidence type="ECO:0000256" key="6">
    <source>
        <dbReference type="ARBA" id="ARBA00023242"/>
    </source>
</evidence>
<proteinExistence type="predicted"/>
<keyword evidence="2" id="KW-0479">Metal-binding</keyword>
<keyword evidence="14" id="KW-1185">Reference proteome</keyword>
<dbReference type="SMART" id="SM00545">
    <property type="entry name" value="JmjN"/>
    <property type="match status" value="1"/>
</dbReference>
<feature type="compositionally biased region" description="Basic residues" evidence="8">
    <location>
        <begin position="1927"/>
        <end position="1936"/>
    </location>
</feature>
<dbReference type="OrthoDB" id="1678912at2759"/>
<dbReference type="SMART" id="SM00501">
    <property type="entry name" value="BRIGHT"/>
    <property type="match status" value="1"/>
</dbReference>
<dbReference type="PROSITE" id="PS50016">
    <property type="entry name" value="ZF_PHD_2"/>
    <property type="match status" value="3"/>
</dbReference>
<dbReference type="PROSITE" id="PS01359">
    <property type="entry name" value="ZF_PHD_1"/>
    <property type="match status" value="3"/>
</dbReference>
<evidence type="ECO:0000256" key="3">
    <source>
        <dbReference type="ARBA" id="ARBA00022737"/>
    </source>
</evidence>
<dbReference type="InterPro" id="IPR013083">
    <property type="entry name" value="Znf_RING/FYVE/PHD"/>
</dbReference>
<dbReference type="Pfam" id="PF08429">
    <property type="entry name" value="PLU-1"/>
    <property type="match status" value="3"/>
</dbReference>
<reference evidence="13 14" key="1">
    <citation type="submission" date="2020-04" db="EMBL/GenBank/DDBJ databases">
        <title>Plant Genome Project.</title>
        <authorList>
            <person name="Zhang R.-G."/>
        </authorList>
    </citation>
    <scope>NUCLEOTIDE SEQUENCE [LARGE SCALE GENOMIC DNA]</scope>
    <source>
        <strain evidence="13">YNK0</strain>
        <tissue evidence="13">Leaf</tissue>
    </source>
</reference>
<feature type="domain" description="JmjN" evidence="11">
    <location>
        <begin position="31"/>
        <end position="72"/>
    </location>
</feature>
<dbReference type="InterPro" id="IPR004198">
    <property type="entry name" value="Znf_C5HC2"/>
</dbReference>
<comment type="caution">
    <text evidence="13">The sequence shown here is derived from an EMBL/GenBank/DDBJ whole genome shotgun (WGS) entry which is preliminary data.</text>
</comment>
<dbReference type="PROSITE" id="PS51184">
    <property type="entry name" value="JMJC"/>
    <property type="match status" value="1"/>
</dbReference>
<keyword evidence="4 7" id="KW-0863">Zinc-finger</keyword>
<evidence type="ECO:0000313" key="13">
    <source>
        <dbReference type="EMBL" id="KAF8412259.1"/>
    </source>
</evidence>
<dbReference type="InterPro" id="IPR003349">
    <property type="entry name" value="JmjN"/>
</dbReference>
<comment type="subcellular location">
    <subcellularLocation>
        <location evidence="1">Nucleus</location>
    </subcellularLocation>
</comment>
<dbReference type="InterPro" id="IPR019787">
    <property type="entry name" value="Znf_PHD-finger"/>
</dbReference>
<dbReference type="PROSITE" id="PS51011">
    <property type="entry name" value="ARID"/>
    <property type="match status" value="1"/>
</dbReference>
<dbReference type="GO" id="GO:0005634">
    <property type="term" value="C:nucleus"/>
    <property type="evidence" value="ECO:0007669"/>
    <property type="project" value="UniProtKB-SubCell"/>
</dbReference>
<feature type="compositionally biased region" description="Basic and acidic residues" evidence="8">
    <location>
        <begin position="1569"/>
        <end position="1579"/>
    </location>
</feature>
<evidence type="ECO:0000256" key="2">
    <source>
        <dbReference type="ARBA" id="ARBA00022723"/>
    </source>
</evidence>
<evidence type="ECO:0008006" key="15">
    <source>
        <dbReference type="Google" id="ProtNLM"/>
    </source>
</evidence>
<dbReference type="InterPro" id="IPR013637">
    <property type="entry name" value="Lys_sp_deMease-like_dom"/>
</dbReference>
<dbReference type="Pfam" id="PF02373">
    <property type="entry name" value="JmjC"/>
    <property type="match status" value="1"/>
</dbReference>
<dbReference type="OMA" id="LWAGHEM"/>
<dbReference type="Pfam" id="PF02375">
    <property type="entry name" value="JmjN"/>
    <property type="match status" value="1"/>
</dbReference>
<protein>
    <recommendedName>
        <fullName evidence="15">[Histone H3]-trimethyl-L-lysine(4) demethylase</fullName>
    </recommendedName>
</protein>
<evidence type="ECO:0000259" key="12">
    <source>
        <dbReference type="PROSITE" id="PS51184"/>
    </source>
</evidence>